<keyword evidence="2" id="KW-1185">Reference proteome</keyword>
<dbReference type="EMBL" id="JASCZI010211452">
    <property type="protein sequence ID" value="MED6191640.1"/>
    <property type="molecule type" value="Genomic_DNA"/>
</dbReference>
<comment type="caution">
    <text evidence="1">The sequence shown here is derived from an EMBL/GenBank/DDBJ whole genome shotgun (WGS) entry which is preliminary data.</text>
</comment>
<protein>
    <submittedName>
        <fullName evidence="1">Uncharacterized protein</fullName>
    </submittedName>
</protein>
<sequence>MFLHLSDSTPAFNVLHFNTVETHNFPSLEGVDLSYSKELKETPDFGGSPRLRELYFTGCTNLVRVHPSIGLLKELVDLSFRNCCRLVILDLGS</sequence>
<proteinExistence type="predicted"/>
<dbReference type="InterPro" id="IPR032675">
    <property type="entry name" value="LRR_dom_sf"/>
</dbReference>
<dbReference type="SUPFAM" id="SSF52058">
    <property type="entry name" value="L domain-like"/>
    <property type="match status" value="1"/>
</dbReference>
<evidence type="ECO:0000313" key="2">
    <source>
        <dbReference type="Proteomes" id="UP001341840"/>
    </source>
</evidence>
<evidence type="ECO:0000313" key="1">
    <source>
        <dbReference type="EMBL" id="MED6191640.1"/>
    </source>
</evidence>
<accession>A0ABU6X0H9</accession>
<gene>
    <name evidence="1" type="ORF">PIB30_001918</name>
</gene>
<reference evidence="1 2" key="1">
    <citation type="journal article" date="2023" name="Plants (Basel)">
        <title>Bridging the Gap: Combining Genomics and Transcriptomics Approaches to Understand Stylosanthes scabra, an Orphan Legume from the Brazilian Caatinga.</title>
        <authorList>
            <person name="Ferreira-Neto J.R.C."/>
            <person name="da Silva M.D."/>
            <person name="Binneck E."/>
            <person name="de Melo N.F."/>
            <person name="da Silva R.H."/>
            <person name="de Melo A.L.T.M."/>
            <person name="Pandolfi V."/>
            <person name="Bustamante F.O."/>
            <person name="Brasileiro-Vidal A.C."/>
            <person name="Benko-Iseppon A.M."/>
        </authorList>
    </citation>
    <scope>NUCLEOTIDE SEQUENCE [LARGE SCALE GENOMIC DNA]</scope>
    <source>
        <tissue evidence="1">Leaves</tissue>
    </source>
</reference>
<dbReference type="Gene3D" id="3.80.10.10">
    <property type="entry name" value="Ribonuclease Inhibitor"/>
    <property type="match status" value="1"/>
</dbReference>
<name>A0ABU6X0H9_9FABA</name>
<organism evidence="1 2">
    <name type="scientific">Stylosanthes scabra</name>
    <dbReference type="NCBI Taxonomy" id="79078"/>
    <lineage>
        <taxon>Eukaryota</taxon>
        <taxon>Viridiplantae</taxon>
        <taxon>Streptophyta</taxon>
        <taxon>Embryophyta</taxon>
        <taxon>Tracheophyta</taxon>
        <taxon>Spermatophyta</taxon>
        <taxon>Magnoliopsida</taxon>
        <taxon>eudicotyledons</taxon>
        <taxon>Gunneridae</taxon>
        <taxon>Pentapetalae</taxon>
        <taxon>rosids</taxon>
        <taxon>fabids</taxon>
        <taxon>Fabales</taxon>
        <taxon>Fabaceae</taxon>
        <taxon>Papilionoideae</taxon>
        <taxon>50 kb inversion clade</taxon>
        <taxon>dalbergioids sensu lato</taxon>
        <taxon>Dalbergieae</taxon>
        <taxon>Pterocarpus clade</taxon>
        <taxon>Stylosanthes</taxon>
    </lineage>
</organism>
<dbReference type="Proteomes" id="UP001341840">
    <property type="component" value="Unassembled WGS sequence"/>
</dbReference>